<dbReference type="AlphaFoldDB" id="A0AA38IJP5"/>
<dbReference type="Proteomes" id="UP001168821">
    <property type="component" value="Unassembled WGS sequence"/>
</dbReference>
<protein>
    <submittedName>
        <fullName evidence="1">Uncharacterized protein</fullName>
    </submittedName>
</protein>
<gene>
    <name evidence="1" type="ORF">Zmor_010975</name>
</gene>
<evidence type="ECO:0000313" key="1">
    <source>
        <dbReference type="EMBL" id="KAJ3659278.1"/>
    </source>
</evidence>
<keyword evidence="2" id="KW-1185">Reference proteome</keyword>
<evidence type="ECO:0000313" key="2">
    <source>
        <dbReference type="Proteomes" id="UP001168821"/>
    </source>
</evidence>
<comment type="caution">
    <text evidence="1">The sequence shown here is derived from an EMBL/GenBank/DDBJ whole genome shotgun (WGS) entry which is preliminary data.</text>
</comment>
<organism evidence="1 2">
    <name type="scientific">Zophobas morio</name>
    <dbReference type="NCBI Taxonomy" id="2755281"/>
    <lineage>
        <taxon>Eukaryota</taxon>
        <taxon>Metazoa</taxon>
        <taxon>Ecdysozoa</taxon>
        <taxon>Arthropoda</taxon>
        <taxon>Hexapoda</taxon>
        <taxon>Insecta</taxon>
        <taxon>Pterygota</taxon>
        <taxon>Neoptera</taxon>
        <taxon>Endopterygota</taxon>
        <taxon>Coleoptera</taxon>
        <taxon>Polyphaga</taxon>
        <taxon>Cucujiformia</taxon>
        <taxon>Tenebrionidae</taxon>
        <taxon>Zophobas</taxon>
    </lineage>
</organism>
<sequence length="112" mass="12325">MKGTREISQRSFAVKSFGRYVYDPDLKSKQIGIKAHGDLNSTPKAVNHSRDRRACVCRYGVVRVPVMCALSVTTGERRIGLDVTADVTLSPKFNARIFIKIICALAGNVIIS</sequence>
<dbReference type="EMBL" id="JALNTZ010000003">
    <property type="protein sequence ID" value="KAJ3659278.1"/>
    <property type="molecule type" value="Genomic_DNA"/>
</dbReference>
<name>A0AA38IJP5_9CUCU</name>
<accession>A0AA38IJP5</accession>
<reference evidence="1" key="1">
    <citation type="journal article" date="2023" name="G3 (Bethesda)">
        <title>Whole genome assemblies of Zophobas morio and Tenebrio molitor.</title>
        <authorList>
            <person name="Kaur S."/>
            <person name="Stinson S.A."/>
            <person name="diCenzo G.C."/>
        </authorList>
    </citation>
    <scope>NUCLEOTIDE SEQUENCE</scope>
    <source>
        <strain evidence="1">QUZm001</strain>
    </source>
</reference>
<proteinExistence type="predicted"/>